<dbReference type="SUPFAM" id="SSF53474">
    <property type="entry name" value="alpha/beta-Hydrolases"/>
    <property type="match status" value="1"/>
</dbReference>
<accession>A0A0C2XB87</accession>
<dbReference type="InParanoid" id="A0A0C2XB87"/>
<dbReference type="Proteomes" id="UP000054549">
    <property type="component" value="Unassembled WGS sequence"/>
</dbReference>
<name>A0A0C2XB87_AMAMK</name>
<proteinExistence type="predicted"/>
<sequence>MKFDSATNSVTMSEDSEPQSKTKALPSQPLHPSVILKLDPEYIEFHNATFQYLPPVYTIPWNPAFRGPKLPGTTKPLEVGKIQDYELTNTDCRTYTPPGEKPQSGWPLFITFHGGGWMFGRIDSDASFATRMCLNANCVVMSVNYRLAPEHPYPAAVEDAIDSLQWVVKHGKDKLNVDMTRIAVGGTAEGGNLAAALALKAPTITPPLPHPLIFQLLVVPITDNTSTVTSPHASWKTYEHAPLRTAKAMLWFRHNYLPDEAKRSDWLVSPLLAPEDVLSGAPKTWVAVAEVDILKDEAEKYAEKLESAGVNVKVVCYEKVPHMFASLDDVLSAGKRLVQDAGEALKEAFLGS</sequence>
<dbReference type="PANTHER" id="PTHR48081:SF8">
    <property type="entry name" value="ALPHA_BETA HYDROLASE FOLD-3 DOMAIN-CONTAINING PROTEIN-RELATED"/>
    <property type="match status" value="1"/>
</dbReference>
<evidence type="ECO:0000256" key="1">
    <source>
        <dbReference type="ARBA" id="ARBA00022801"/>
    </source>
</evidence>
<keyword evidence="5" id="KW-1185">Reference proteome</keyword>
<dbReference type="EMBL" id="KN818235">
    <property type="protein sequence ID" value="KIL66601.1"/>
    <property type="molecule type" value="Genomic_DNA"/>
</dbReference>
<evidence type="ECO:0000313" key="4">
    <source>
        <dbReference type="EMBL" id="KIL66601.1"/>
    </source>
</evidence>
<dbReference type="HOGENOM" id="CLU_012494_6_2_1"/>
<feature type="domain" description="Alpha/beta hydrolase fold-3" evidence="3">
    <location>
        <begin position="110"/>
        <end position="325"/>
    </location>
</feature>
<dbReference type="InterPro" id="IPR029058">
    <property type="entry name" value="AB_hydrolase_fold"/>
</dbReference>
<evidence type="ECO:0000256" key="2">
    <source>
        <dbReference type="SAM" id="MobiDB-lite"/>
    </source>
</evidence>
<feature type="region of interest" description="Disordered" evidence="2">
    <location>
        <begin position="1"/>
        <end position="28"/>
    </location>
</feature>
<dbReference type="FunCoup" id="A0A0C2XB87">
    <property type="interactions" value="88"/>
</dbReference>
<dbReference type="InterPro" id="IPR050300">
    <property type="entry name" value="GDXG_lipolytic_enzyme"/>
</dbReference>
<dbReference type="STRING" id="946122.A0A0C2XB87"/>
<evidence type="ECO:0000313" key="5">
    <source>
        <dbReference type="Proteomes" id="UP000054549"/>
    </source>
</evidence>
<keyword evidence="1" id="KW-0378">Hydrolase</keyword>
<dbReference type="PANTHER" id="PTHR48081">
    <property type="entry name" value="AB HYDROLASE SUPERFAMILY PROTEIN C4A8.06C"/>
    <property type="match status" value="1"/>
</dbReference>
<dbReference type="InterPro" id="IPR013094">
    <property type="entry name" value="AB_hydrolase_3"/>
</dbReference>
<reference evidence="4 5" key="1">
    <citation type="submission" date="2014-04" db="EMBL/GenBank/DDBJ databases">
        <title>Evolutionary Origins and Diversification of the Mycorrhizal Mutualists.</title>
        <authorList>
            <consortium name="DOE Joint Genome Institute"/>
            <consortium name="Mycorrhizal Genomics Consortium"/>
            <person name="Kohler A."/>
            <person name="Kuo A."/>
            <person name="Nagy L.G."/>
            <person name="Floudas D."/>
            <person name="Copeland A."/>
            <person name="Barry K.W."/>
            <person name="Cichocki N."/>
            <person name="Veneault-Fourrey C."/>
            <person name="LaButti K."/>
            <person name="Lindquist E.A."/>
            <person name="Lipzen A."/>
            <person name="Lundell T."/>
            <person name="Morin E."/>
            <person name="Murat C."/>
            <person name="Riley R."/>
            <person name="Ohm R."/>
            <person name="Sun H."/>
            <person name="Tunlid A."/>
            <person name="Henrissat B."/>
            <person name="Grigoriev I.V."/>
            <person name="Hibbett D.S."/>
            <person name="Martin F."/>
        </authorList>
    </citation>
    <scope>NUCLEOTIDE SEQUENCE [LARGE SCALE GENOMIC DNA]</scope>
    <source>
        <strain evidence="4 5">Koide BX008</strain>
    </source>
</reference>
<protein>
    <recommendedName>
        <fullName evidence="3">Alpha/beta hydrolase fold-3 domain-containing protein</fullName>
    </recommendedName>
</protein>
<dbReference type="Pfam" id="PF07859">
    <property type="entry name" value="Abhydrolase_3"/>
    <property type="match status" value="1"/>
</dbReference>
<feature type="compositionally biased region" description="Polar residues" evidence="2">
    <location>
        <begin position="1"/>
        <end position="13"/>
    </location>
</feature>
<dbReference type="GO" id="GO:0016787">
    <property type="term" value="F:hydrolase activity"/>
    <property type="evidence" value="ECO:0007669"/>
    <property type="project" value="UniProtKB-KW"/>
</dbReference>
<dbReference type="OrthoDB" id="408631at2759"/>
<dbReference type="AlphaFoldDB" id="A0A0C2XB87"/>
<organism evidence="4 5">
    <name type="scientific">Amanita muscaria (strain Koide BX008)</name>
    <dbReference type="NCBI Taxonomy" id="946122"/>
    <lineage>
        <taxon>Eukaryota</taxon>
        <taxon>Fungi</taxon>
        <taxon>Dikarya</taxon>
        <taxon>Basidiomycota</taxon>
        <taxon>Agaricomycotina</taxon>
        <taxon>Agaricomycetes</taxon>
        <taxon>Agaricomycetidae</taxon>
        <taxon>Agaricales</taxon>
        <taxon>Pluteineae</taxon>
        <taxon>Amanitaceae</taxon>
        <taxon>Amanita</taxon>
    </lineage>
</organism>
<gene>
    <name evidence="4" type="ORF">M378DRAFT_160601</name>
</gene>
<evidence type="ECO:0000259" key="3">
    <source>
        <dbReference type="Pfam" id="PF07859"/>
    </source>
</evidence>
<dbReference type="Gene3D" id="3.40.50.1820">
    <property type="entry name" value="alpha/beta hydrolase"/>
    <property type="match status" value="1"/>
</dbReference>